<name>A0A096CPR3_9FIRM</name>
<keyword evidence="3" id="KW-1185">Reference proteome</keyword>
<dbReference type="GO" id="GO:0003677">
    <property type="term" value="F:DNA binding"/>
    <property type="evidence" value="ECO:0007669"/>
    <property type="project" value="UniProtKB-KW"/>
</dbReference>
<dbReference type="Proteomes" id="UP000029628">
    <property type="component" value="Unassembled WGS sequence"/>
</dbReference>
<dbReference type="PROSITE" id="PS51197">
    <property type="entry name" value="HTH_RRF2_2"/>
    <property type="match status" value="1"/>
</dbReference>
<dbReference type="Pfam" id="PF02082">
    <property type="entry name" value="Rrf2"/>
    <property type="match status" value="1"/>
</dbReference>
<comment type="caution">
    <text evidence="2">The sequence shown here is derived from an EMBL/GenBank/DDBJ whole genome shotgun (WGS) entry which is preliminary data.</text>
</comment>
<reference evidence="2 3" key="1">
    <citation type="submission" date="2014-07" db="EMBL/GenBank/DDBJ databases">
        <authorList>
            <person name="McCorrison J."/>
            <person name="Sanka R."/>
            <person name="Torralba M."/>
            <person name="Gillis M."/>
            <person name="Haft D.H."/>
            <person name="Methe B."/>
            <person name="Sutton G."/>
            <person name="Nelson K.E."/>
        </authorList>
    </citation>
    <scope>NUCLEOTIDE SEQUENCE [LARGE SCALE GENOMIC DNA]</scope>
    <source>
        <strain evidence="2 3">DNF00314</strain>
    </source>
</reference>
<evidence type="ECO:0000313" key="3">
    <source>
        <dbReference type="Proteomes" id="UP000029628"/>
    </source>
</evidence>
<organism evidence="2 3">
    <name type="scientific">Veillonella montpellierensis DNF00314</name>
    <dbReference type="NCBI Taxonomy" id="1401067"/>
    <lineage>
        <taxon>Bacteria</taxon>
        <taxon>Bacillati</taxon>
        <taxon>Bacillota</taxon>
        <taxon>Negativicutes</taxon>
        <taxon>Veillonellales</taxon>
        <taxon>Veillonellaceae</taxon>
        <taxon>Veillonella</taxon>
    </lineage>
</organism>
<dbReference type="EMBL" id="JRNT01000014">
    <property type="protein sequence ID" value="KGF47284.1"/>
    <property type="molecule type" value="Genomic_DNA"/>
</dbReference>
<dbReference type="RefSeq" id="WP_028258265.1">
    <property type="nucleotide sequence ID" value="NZ_JRNT01000014.1"/>
</dbReference>
<dbReference type="InterPro" id="IPR036388">
    <property type="entry name" value="WH-like_DNA-bd_sf"/>
</dbReference>
<dbReference type="Gene3D" id="1.10.10.10">
    <property type="entry name" value="Winged helix-like DNA-binding domain superfamily/Winged helix DNA-binding domain"/>
    <property type="match status" value="1"/>
</dbReference>
<dbReference type="AlphaFoldDB" id="A0A096CPR3"/>
<dbReference type="PANTHER" id="PTHR33221">
    <property type="entry name" value="WINGED HELIX-TURN-HELIX TRANSCRIPTIONAL REGULATOR, RRF2 FAMILY"/>
    <property type="match status" value="1"/>
</dbReference>
<dbReference type="GO" id="GO:0005829">
    <property type="term" value="C:cytosol"/>
    <property type="evidence" value="ECO:0007669"/>
    <property type="project" value="TreeGrafter"/>
</dbReference>
<gene>
    <name evidence="2" type="ORF">HMPREF0872_05395</name>
</gene>
<dbReference type="GO" id="GO:0003700">
    <property type="term" value="F:DNA-binding transcription factor activity"/>
    <property type="evidence" value="ECO:0007669"/>
    <property type="project" value="TreeGrafter"/>
</dbReference>
<dbReference type="eggNOG" id="COG1959">
    <property type="taxonomic scope" value="Bacteria"/>
</dbReference>
<evidence type="ECO:0000313" key="2">
    <source>
        <dbReference type="EMBL" id="KGF47284.1"/>
    </source>
</evidence>
<dbReference type="NCBIfam" id="TIGR00738">
    <property type="entry name" value="rrf2_super"/>
    <property type="match status" value="1"/>
</dbReference>
<dbReference type="InterPro" id="IPR000944">
    <property type="entry name" value="Tscrpt_reg_Rrf2"/>
</dbReference>
<proteinExistence type="predicted"/>
<evidence type="ECO:0000256" key="1">
    <source>
        <dbReference type="ARBA" id="ARBA00023125"/>
    </source>
</evidence>
<keyword evidence="1" id="KW-0238">DNA-binding</keyword>
<dbReference type="InterPro" id="IPR036390">
    <property type="entry name" value="WH_DNA-bd_sf"/>
</dbReference>
<dbReference type="PANTHER" id="PTHR33221:SF5">
    <property type="entry name" value="HTH-TYPE TRANSCRIPTIONAL REGULATOR ISCR"/>
    <property type="match status" value="1"/>
</dbReference>
<protein>
    <submittedName>
        <fullName evidence="2">Rrf2 family transcriptional regulator</fullName>
    </submittedName>
</protein>
<accession>A0A096CPR3</accession>
<dbReference type="SUPFAM" id="SSF46785">
    <property type="entry name" value="Winged helix' DNA-binding domain"/>
    <property type="match status" value="1"/>
</dbReference>
<sequence>MRISTKGRYALRILLDLAQQDTKKPVSLQSIADRQHISEKYLEGIVSRLSAAQLVRSIRGKYGGYTLSRAPSDYTILDILLATEDSMAIIASLDEGVATETAVTDIAVGFWAGLQNYIHDYLQSVTLEDILQGTYAKLDDKYDHYYGLI</sequence>